<dbReference type="Proteomes" id="UP001056981">
    <property type="component" value="Chromosome"/>
</dbReference>
<protein>
    <submittedName>
        <fullName evidence="1">Uncharacterized protein</fullName>
    </submittedName>
</protein>
<accession>A0A9Q9EXZ2</accession>
<dbReference type="AlphaFoldDB" id="A0A9Q9EXZ2"/>
<organism evidence="1 2">
    <name type="scientific">Treponema denticola</name>
    <dbReference type="NCBI Taxonomy" id="158"/>
    <lineage>
        <taxon>Bacteria</taxon>
        <taxon>Pseudomonadati</taxon>
        <taxon>Spirochaetota</taxon>
        <taxon>Spirochaetia</taxon>
        <taxon>Spirochaetales</taxon>
        <taxon>Treponemataceae</taxon>
        <taxon>Treponema</taxon>
    </lineage>
</organism>
<evidence type="ECO:0000313" key="2">
    <source>
        <dbReference type="Proteomes" id="UP001056981"/>
    </source>
</evidence>
<dbReference type="RefSeq" id="WP_253690349.1">
    <property type="nucleotide sequence ID" value="NZ_CP051522.1"/>
</dbReference>
<proteinExistence type="predicted"/>
<evidence type="ECO:0000313" key="1">
    <source>
        <dbReference type="EMBL" id="UTD01294.1"/>
    </source>
</evidence>
<name>A0A9Q9EXZ2_TREDN</name>
<reference evidence="1" key="1">
    <citation type="submission" date="2020-04" db="EMBL/GenBank/DDBJ databases">
        <title>Comparative genomics of oral phylogroup-2 Treponema strains.</title>
        <authorList>
            <person name="Zeng H."/>
            <person name="Chan Y.K."/>
            <person name="Watt R.M."/>
        </authorList>
    </citation>
    <scope>NUCLEOTIDE SEQUENCE</scope>
    <source>
        <strain evidence="1">OMZ 905</strain>
    </source>
</reference>
<dbReference type="EMBL" id="CP051635">
    <property type="protein sequence ID" value="UTD01294.1"/>
    <property type="molecule type" value="Genomic_DNA"/>
</dbReference>
<sequence>MKKKKLKTSFTGRHKTKVLTDLIDLTVKAIQTSIEETKSLLKKHH</sequence>
<gene>
    <name evidence="1" type="ORF">E4N86_11680</name>
</gene>